<evidence type="ECO:0000313" key="11">
    <source>
        <dbReference type="EMBL" id="KAK1443981.1"/>
    </source>
</evidence>
<proteinExistence type="inferred from homology"/>
<keyword evidence="7" id="KW-0131">Cell cycle</keyword>
<dbReference type="Proteomes" id="UP001230268">
    <property type="component" value="Unassembled WGS sequence"/>
</dbReference>
<feature type="coiled-coil region" evidence="9">
    <location>
        <begin position="160"/>
        <end position="257"/>
    </location>
</feature>
<evidence type="ECO:0000256" key="6">
    <source>
        <dbReference type="ARBA" id="ARBA00023054"/>
    </source>
</evidence>
<protein>
    <recommendedName>
        <fullName evidence="10">Kinetochore protein Nuf2 N-terminal domain-containing protein</fullName>
    </recommendedName>
</protein>
<dbReference type="GO" id="GO:0031262">
    <property type="term" value="C:Ndc80 complex"/>
    <property type="evidence" value="ECO:0007669"/>
    <property type="project" value="InterPro"/>
</dbReference>
<keyword evidence="6 9" id="KW-0175">Coiled coil</keyword>
<comment type="subcellular location">
    <subcellularLocation>
        <location evidence="1">Chromosome</location>
        <location evidence="1">Centromere</location>
    </subcellularLocation>
</comment>
<evidence type="ECO:0000256" key="3">
    <source>
        <dbReference type="ARBA" id="ARBA00022454"/>
    </source>
</evidence>
<feature type="coiled-coil region" evidence="9">
    <location>
        <begin position="283"/>
        <end position="423"/>
    </location>
</feature>
<dbReference type="AlphaFoldDB" id="A0AAD8US76"/>
<evidence type="ECO:0000313" key="12">
    <source>
        <dbReference type="Proteomes" id="UP001230268"/>
    </source>
</evidence>
<keyword evidence="3" id="KW-0158">Chromosome</keyword>
<keyword evidence="4" id="KW-0132">Cell division</keyword>
<keyword evidence="8" id="KW-0137">Centromere</keyword>
<keyword evidence="5" id="KW-0498">Mitosis</keyword>
<keyword evidence="12" id="KW-1185">Reference proteome</keyword>
<name>A0AAD8US76_BABGI</name>
<feature type="domain" description="Kinetochore protein Nuf2 N-terminal" evidence="10">
    <location>
        <begin position="14"/>
        <end position="158"/>
    </location>
</feature>
<reference evidence="11" key="1">
    <citation type="submission" date="2023-08" db="EMBL/GenBank/DDBJ databases">
        <title>Draft sequence of the Babesia gibsoni genome.</title>
        <authorList>
            <person name="Yamagishi J.Y."/>
            <person name="Xuan X.X."/>
        </authorList>
    </citation>
    <scope>NUCLEOTIDE SEQUENCE</scope>
    <source>
        <strain evidence="11">Azabu</strain>
    </source>
</reference>
<evidence type="ECO:0000256" key="4">
    <source>
        <dbReference type="ARBA" id="ARBA00022618"/>
    </source>
</evidence>
<organism evidence="11 12">
    <name type="scientific">Babesia gibsoni</name>
    <dbReference type="NCBI Taxonomy" id="33632"/>
    <lineage>
        <taxon>Eukaryota</taxon>
        <taxon>Sar</taxon>
        <taxon>Alveolata</taxon>
        <taxon>Apicomplexa</taxon>
        <taxon>Aconoidasida</taxon>
        <taxon>Piroplasmida</taxon>
        <taxon>Babesiidae</taxon>
        <taxon>Babesia</taxon>
    </lineage>
</organism>
<comment type="caution">
    <text evidence="11">The sequence shown here is derived from an EMBL/GenBank/DDBJ whole genome shotgun (WGS) entry which is preliminary data.</text>
</comment>
<comment type="similarity">
    <text evidence="2">Belongs to the NUF2 family.</text>
</comment>
<sequence>MDLTHEPQIIDELFRKVRPEEILEDLKELGVDIRDQTLMNPSPEEALGLYGLAIQVVFGKTRADIRPEDVYSQIHVFNSGVEGLDITEDNLDFLKRGIGNLRFWRYCQKLHDVLGLPEIERHELFSPTQESFYRFISTFVVYLRFREALKSLFEDAVARLNFAAEQESQLVDNIRQVKEEYENFKKLKEDNTLDVETSANDREQLEQLLLQARNVFNDHKEAKAKVDAELGKVKIEVNDIQLNRTKLRHANESLSEQVVSDPECLHRQKSELEQEDAAQTTVLKGVLEAYEQAKQRLNRLEECNDFLVSLKEKLTQHLEEVLKPIVENATAAKTLKARNEVLHEQIKHHKAKREETQKSLLDARQEHEEKLRMAEENAEGKLKIARKFSEETHETVQKIQQQISQGNARIEELKSELARRKELLGDIFRELDGNLRKVAGASDSYATGMENIMNEIHRTVAGI</sequence>
<evidence type="ECO:0000256" key="2">
    <source>
        <dbReference type="ARBA" id="ARBA00005498"/>
    </source>
</evidence>
<evidence type="ECO:0000256" key="7">
    <source>
        <dbReference type="ARBA" id="ARBA00023306"/>
    </source>
</evidence>
<dbReference type="Pfam" id="PF03800">
    <property type="entry name" value="Nuf2"/>
    <property type="match status" value="1"/>
</dbReference>
<dbReference type="GO" id="GO:0051301">
    <property type="term" value="P:cell division"/>
    <property type="evidence" value="ECO:0007669"/>
    <property type="project" value="UniProtKB-KW"/>
</dbReference>
<accession>A0AAD8US76</accession>
<evidence type="ECO:0000256" key="5">
    <source>
        <dbReference type="ARBA" id="ARBA00022776"/>
    </source>
</evidence>
<evidence type="ECO:0000256" key="8">
    <source>
        <dbReference type="ARBA" id="ARBA00023328"/>
    </source>
</evidence>
<evidence type="ECO:0000256" key="9">
    <source>
        <dbReference type="SAM" id="Coils"/>
    </source>
</evidence>
<evidence type="ECO:0000259" key="10">
    <source>
        <dbReference type="Pfam" id="PF03800"/>
    </source>
</evidence>
<evidence type="ECO:0000256" key="1">
    <source>
        <dbReference type="ARBA" id="ARBA00004584"/>
    </source>
</evidence>
<gene>
    <name evidence="11" type="ORF">BgAZ_208570</name>
</gene>
<dbReference type="EMBL" id="JAVEPI010000002">
    <property type="protein sequence ID" value="KAK1443981.1"/>
    <property type="molecule type" value="Genomic_DNA"/>
</dbReference>
<dbReference type="InterPro" id="IPR005549">
    <property type="entry name" value="Kinetochore_Nuf2_N"/>
</dbReference>
<dbReference type="InterPro" id="IPR038275">
    <property type="entry name" value="Nuf2_N_sf"/>
</dbReference>
<dbReference type="Gene3D" id="1.10.418.60">
    <property type="entry name" value="Ncd80 complex, Nuf2 subunit"/>
    <property type="match status" value="1"/>
</dbReference>